<evidence type="ECO:0000313" key="1">
    <source>
        <dbReference type="EMBL" id="QJA79295.1"/>
    </source>
</evidence>
<organism evidence="1">
    <name type="scientific">viral metagenome</name>
    <dbReference type="NCBI Taxonomy" id="1070528"/>
    <lineage>
        <taxon>unclassified sequences</taxon>
        <taxon>metagenomes</taxon>
        <taxon>organismal metagenomes</taxon>
    </lineage>
</organism>
<proteinExistence type="predicted"/>
<name>A0A6M3KCF3_9ZZZZ</name>
<sequence>MLIARIFLNNIPLEDILIHNKSNHVGDLYEYEVISPDGYNSGKRDIILDDIKHMRKDGYRKLLIQVLQSLEENKVEAKVI</sequence>
<reference evidence="1" key="1">
    <citation type="submission" date="2020-03" db="EMBL/GenBank/DDBJ databases">
        <title>The deep terrestrial virosphere.</title>
        <authorList>
            <person name="Holmfeldt K."/>
            <person name="Nilsson E."/>
            <person name="Simone D."/>
            <person name="Lopez-Fernandez M."/>
            <person name="Wu X."/>
            <person name="de Brujin I."/>
            <person name="Lundin D."/>
            <person name="Andersson A."/>
            <person name="Bertilsson S."/>
            <person name="Dopson M."/>
        </authorList>
    </citation>
    <scope>NUCLEOTIDE SEQUENCE</scope>
    <source>
        <strain evidence="1">MM415A00921</strain>
    </source>
</reference>
<dbReference type="EMBL" id="MT142375">
    <property type="protein sequence ID" value="QJA79295.1"/>
    <property type="molecule type" value="Genomic_DNA"/>
</dbReference>
<dbReference type="AlphaFoldDB" id="A0A6M3KCF3"/>
<accession>A0A6M3KCF3</accession>
<gene>
    <name evidence="1" type="ORF">MM415A00921_0024</name>
</gene>
<protein>
    <submittedName>
        <fullName evidence="1">Uncharacterized protein</fullName>
    </submittedName>
</protein>